<dbReference type="GO" id="GO:0035251">
    <property type="term" value="F:UDP-glucosyltransferase activity"/>
    <property type="evidence" value="ECO:0000318"/>
    <property type="project" value="GO_Central"/>
</dbReference>
<dbReference type="Proteomes" id="UP000006727">
    <property type="component" value="Chromosome 11"/>
</dbReference>
<keyword evidence="3" id="KW-0328">Glycosyltransferase</keyword>
<dbReference type="FunCoup" id="A0A2K1JTG9">
    <property type="interactions" value="449"/>
</dbReference>
<dbReference type="EC" id="2.4.1.-" evidence="4"/>
<evidence type="ECO:0000256" key="1">
    <source>
        <dbReference type="ARBA" id="ARBA00009995"/>
    </source>
</evidence>
<reference evidence="6" key="3">
    <citation type="submission" date="2020-12" db="UniProtKB">
        <authorList>
            <consortium name="EnsemblPlants"/>
        </authorList>
    </citation>
    <scope>IDENTIFICATION</scope>
</reference>
<comment type="similarity">
    <text evidence="1 3">Belongs to the UDP-glycosyltransferase family.</text>
</comment>
<dbReference type="OrthoDB" id="5835829at2759"/>
<sequence>MGSIAMEEVAIYPSEQKLHVVILPYPAKGHSIPLLHLAKRLHSMDVVVTFVNTFSHLSEEHIRTLDGLDYSMRVVELGVQPPEGEGSGELPYVAHANELVPDSMFMMEKLFAENKEAPPACLVSDMFLGWTQVVADKFNIPRYVLFSSPASALPTMLHVPELIRQGRLPIDRSKWLELVHDIPGVPPTRIVDLPSPLQIHTRFLYSLFVQNAYDMHDAAGVLINTYYELEAPCIDTVRQTVYGDISGKEPHLLSILPVGPLLPDYYVNGKIHEASAHMKEQEPCLQWLDTQPESAVVYASFGSVATVPIPQIHDLALGLEASGERFLLALRPPPNPDNVALLPEGFEERIKGRGFVHFGWVPQLYVLSHPAVGGYLSHCGWNSTLEGLCQGLPMLTWPIQAEQAMNARFLVDEAKVALEVCTLTDGFITKDHISKVVRSLMREPEGALCRINALKLRNLALAAVSEGGSVPKSLQKFLQELRSWKPPRHHQQKNNPMPSF</sequence>
<dbReference type="GeneID" id="112288752"/>
<dbReference type="PaxDb" id="3218-PP1S232_57V6.1"/>
<accession>A0A2K1JTG9</accession>
<evidence type="ECO:0000256" key="3">
    <source>
        <dbReference type="RuleBase" id="RU003718"/>
    </source>
</evidence>
<evidence type="ECO:0000313" key="6">
    <source>
        <dbReference type="EnsemblPlants" id="Pp3c11_4850V3.1"/>
    </source>
</evidence>
<dbReference type="InterPro" id="IPR035595">
    <property type="entry name" value="UDP_glycos_trans_CS"/>
</dbReference>
<dbReference type="EMBL" id="ABEU02000011">
    <property type="protein sequence ID" value="PNR44827.1"/>
    <property type="molecule type" value="Genomic_DNA"/>
</dbReference>
<dbReference type="Gramene" id="Pp3c11_4850V3.1">
    <property type="protein sequence ID" value="Pp3c11_4850V3.1"/>
    <property type="gene ID" value="Pp3c11_4850"/>
</dbReference>
<dbReference type="Gene3D" id="3.40.50.2000">
    <property type="entry name" value="Glycogen Phosphorylase B"/>
    <property type="match status" value="2"/>
</dbReference>
<evidence type="ECO:0000313" key="7">
    <source>
        <dbReference type="Proteomes" id="UP000006727"/>
    </source>
</evidence>
<dbReference type="KEGG" id="ppp:112288752"/>
<dbReference type="EnsemblPlants" id="Pp3c11_4850V3.1">
    <property type="protein sequence ID" value="Pp3c11_4850V3.1"/>
    <property type="gene ID" value="Pp3c11_4850"/>
</dbReference>
<dbReference type="RefSeq" id="XP_024389048.1">
    <property type="nucleotide sequence ID" value="XM_024533280.2"/>
</dbReference>
<dbReference type="FunFam" id="3.40.50.2000:FF:000389">
    <property type="entry name" value="Glycosyltransferase"/>
    <property type="match status" value="1"/>
</dbReference>
<dbReference type="Gramene" id="Pp3c11_4850V3.2">
    <property type="protein sequence ID" value="Pp3c11_4850V3.2"/>
    <property type="gene ID" value="Pp3c11_4850"/>
</dbReference>
<reference evidence="5 7" key="2">
    <citation type="journal article" date="2018" name="Plant J.">
        <title>The Physcomitrella patens chromosome-scale assembly reveals moss genome structure and evolution.</title>
        <authorList>
            <person name="Lang D."/>
            <person name="Ullrich K.K."/>
            <person name="Murat F."/>
            <person name="Fuchs J."/>
            <person name="Jenkins J."/>
            <person name="Haas F.B."/>
            <person name="Piednoel M."/>
            <person name="Gundlach H."/>
            <person name="Van Bel M."/>
            <person name="Meyberg R."/>
            <person name="Vives C."/>
            <person name="Morata J."/>
            <person name="Symeonidi A."/>
            <person name="Hiss M."/>
            <person name="Muchero W."/>
            <person name="Kamisugi Y."/>
            <person name="Saleh O."/>
            <person name="Blanc G."/>
            <person name="Decker E.L."/>
            <person name="van Gessel N."/>
            <person name="Grimwood J."/>
            <person name="Hayes R.D."/>
            <person name="Graham S.W."/>
            <person name="Gunter L.E."/>
            <person name="McDaniel S.F."/>
            <person name="Hoernstein S.N.W."/>
            <person name="Larsson A."/>
            <person name="Li F.W."/>
            <person name="Perroud P.F."/>
            <person name="Phillips J."/>
            <person name="Ranjan P."/>
            <person name="Rokshar D.S."/>
            <person name="Rothfels C.J."/>
            <person name="Schneider L."/>
            <person name="Shu S."/>
            <person name="Stevenson D.W."/>
            <person name="Thummler F."/>
            <person name="Tillich M."/>
            <person name="Villarreal Aguilar J.C."/>
            <person name="Widiez T."/>
            <person name="Wong G.K."/>
            <person name="Wymore A."/>
            <person name="Zhang Y."/>
            <person name="Zimmer A.D."/>
            <person name="Quatrano R.S."/>
            <person name="Mayer K.F.X."/>
            <person name="Goodstein D."/>
            <person name="Casacuberta J.M."/>
            <person name="Vandepoele K."/>
            <person name="Reski R."/>
            <person name="Cuming A.C."/>
            <person name="Tuskan G.A."/>
            <person name="Maumus F."/>
            <person name="Salse J."/>
            <person name="Schmutz J."/>
            <person name="Rensing S.A."/>
        </authorList>
    </citation>
    <scope>NUCLEOTIDE SEQUENCE [LARGE SCALE GENOMIC DNA]</scope>
    <source>
        <strain evidence="6 7">cv. Gransden 2004</strain>
    </source>
</reference>
<evidence type="ECO:0000256" key="4">
    <source>
        <dbReference type="RuleBase" id="RU362057"/>
    </source>
</evidence>
<dbReference type="OMA" id="HEASAHM"/>
<dbReference type="CDD" id="cd03784">
    <property type="entry name" value="GT1_Gtf-like"/>
    <property type="match status" value="1"/>
</dbReference>
<dbReference type="PANTHER" id="PTHR48045">
    <property type="entry name" value="UDP-GLYCOSYLTRANSFERASE 72B1"/>
    <property type="match status" value="1"/>
</dbReference>
<dbReference type="FunFam" id="3.40.50.2000:FF:000037">
    <property type="entry name" value="Glycosyltransferase"/>
    <property type="match status" value="1"/>
</dbReference>
<dbReference type="PROSITE" id="PS00375">
    <property type="entry name" value="UDPGT"/>
    <property type="match status" value="1"/>
</dbReference>
<dbReference type="SUPFAM" id="SSF53756">
    <property type="entry name" value="UDP-Glycosyltransferase/glycogen phosphorylase"/>
    <property type="match status" value="1"/>
</dbReference>
<dbReference type="EnsemblPlants" id="Pp3c11_4850V3.2">
    <property type="protein sequence ID" value="Pp3c11_4850V3.2"/>
    <property type="gene ID" value="Pp3c11_4850"/>
</dbReference>
<dbReference type="Pfam" id="PF00201">
    <property type="entry name" value="UDPGT"/>
    <property type="match status" value="1"/>
</dbReference>
<keyword evidence="7" id="KW-1185">Reference proteome</keyword>
<dbReference type="AlphaFoldDB" id="A0A2K1JTG9"/>
<keyword evidence="2 3" id="KW-0808">Transferase</keyword>
<evidence type="ECO:0000313" key="5">
    <source>
        <dbReference type="EMBL" id="PNR44827.1"/>
    </source>
</evidence>
<dbReference type="PANTHER" id="PTHR48045:SF31">
    <property type="entry name" value="UDP-GLYCOSYLTRANSFERASE 76B1-LIKE"/>
    <property type="match status" value="1"/>
</dbReference>
<evidence type="ECO:0000256" key="2">
    <source>
        <dbReference type="ARBA" id="ARBA00022679"/>
    </source>
</evidence>
<reference evidence="5 7" key="1">
    <citation type="journal article" date="2008" name="Science">
        <title>The Physcomitrella genome reveals evolutionary insights into the conquest of land by plants.</title>
        <authorList>
            <person name="Rensing S."/>
            <person name="Lang D."/>
            <person name="Zimmer A."/>
            <person name="Terry A."/>
            <person name="Salamov A."/>
            <person name="Shapiro H."/>
            <person name="Nishiyama T."/>
            <person name="Perroud P.-F."/>
            <person name="Lindquist E."/>
            <person name="Kamisugi Y."/>
            <person name="Tanahashi T."/>
            <person name="Sakakibara K."/>
            <person name="Fujita T."/>
            <person name="Oishi K."/>
            <person name="Shin-I T."/>
            <person name="Kuroki Y."/>
            <person name="Toyoda A."/>
            <person name="Suzuki Y."/>
            <person name="Hashimoto A."/>
            <person name="Yamaguchi K."/>
            <person name="Sugano A."/>
            <person name="Kohara Y."/>
            <person name="Fujiyama A."/>
            <person name="Anterola A."/>
            <person name="Aoki S."/>
            <person name="Ashton N."/>
            <person name="Barbazuk W.B."/>
            <person name="Barker E."/>
            <person name="Bennetzen J."/>
            <person name="Bezanilla M."/>
            <person name="Blankenship R."/>
            <person name="Cho S.H."/>
            <person name="Dutcher S."/>
            <person name="Estelle M."/>
            <person name="Fawcett J.A."/>
            <person name="Gundlach H."/>
            <person name="Hanada K."/>
            <person name="Heyl A."/>
            <person name="Hicks K.A."/>
            <person name="Hugh J."/>
            <person name="Lohr M."/>
            <person name="Mayer K."/>
            <person name="Melkozernov A."/>
            <person name="Murata T."/>
            <person name="Nelson D."/>
            <person name="Pils B."/>
            <person name="Prigge M."/>
            <person name="Reiss B."/>
            <person name="Renner T."/>
            <person name="Rombauts S."/>
            <person name="Rushton P."/>
            <person name="Sanderfoot A."/>
            <person name="Schween G."/>
            <person name="Shiu S.-H."/>
            <person name="Stueber K."/>
            <person name="Theodoulou F.L."/>
            <person name="Tu H."/>
            <person name="Van de Peer Y."/>
            <person name="Verrier P.J."/>
            <person name="Waters E."/>
            <person name="Wood A."/>
            <person name="Yang L."/>
            <person name="Cove D."/>
            <person name="Cuming A."/>
            <person name="Hasebe M."/>
            <person name="Lucas S."/>
            <person name="Mishler D.B."/>
            <person name="Reski R."/>
            <person name="Grigoriev I."/>
            <person name="Quatrano R.S."/>
            <person name="Boore J.L."/>
        </authorList>
    </citation>
    <scope>NUCLEOTIDE SEQUENCE [LARGE SCALE GENOMIC DNA]</scope>
    <source>
        <strain evidence="6 7">cv. Gransden 2004</strain>
    </source>
</reference>
<dbReference type="InterPro" id="IPR002213">
    <property type="entry name" value="UDP_glucos_trans"/>
</dbReference>
<proteinExistence type="inferred from homology"/>
<name>A0A2K1JTG9_PHYPA</name>
<gene>
    <name evidence="6" type="primary">LOC112288752</name>
    <name evidence="5" type="ORF">PHYPA_014597</name>
</gene>
<protein>
    <recommendedName>
        <fullName evidence="4">Glycosyltransferase</fullName>
        <ecNumber evidence="4">2.4.1.-</ecNumber>
    </recommendedName>
</protein>
<organism evidence="5">
    <name type="scientific">Physcomitrium patens</name>
    <name type="common">Spreading-leaved earth moss</name>
    <name type="synonym">Physcomitrella patens</name>
    <dbReference type="NCBI Taxonomy" id="3218"/>
    <lineage>
        <taxon>Eukaryota</taxon>
        <taxon>Viridiplantae</taxon>
        <taxon>Streptophyta</taxon>
        <taxon>Embryophyta</taxon>
        <taxon>Bryophyta</taxon>
        <taxon>Bryophytina</taxon>
        <taxon>Bryopsida</taxon>
        <taxon>Funariidae</taxon>
        <taxon>Funariales</taxon>
        <taxon>Funariaceae</taxon>
        <taxon>Physcomitrium</taxon>
    </lineage>
</organism>